<feature type="domain" description="Moybdenum cofactor oxidoreductase dimerisation" evidence="7">
    <location>
        <begin position="295"/>
        <end position="407"/>
    </location>
</feature>
<dbReference type="Gene3D" id="3.90.420.10">
    <property type="entry name" value="Oxidoreductase, molybdopterin-binding domain"/>
    <property type="match status" value="1"/>
</dbReference>
<organism evidence="8 9">
    <name type="scientific">Noviherbaspirillum suwonense</name>
    <dbReference type="NCBI Taxonomy" id="1224511"/>
    <lineage>
        <taxon>Bacteria</taxon>
        <taxon>Pseudomonadati</taxon>
        <taxon>Pseudomonadota</taxon>
        <taxon>Betaproteobacteria</taxon>
        <taxon>Burkholderiales</taxon>
        <taxon>Oxalobacteraceae</taxon>
        <taxon>Noviherbaspirillum</taxon>
    </lineage>
</organism>
<dbReference type="Proteomes" id="UP001158049">
    <property type="component" value="Unassembled WGS sequence"/>
</dbReference>
<evidence type="ECO:0000256" key="5">
    <source>
        <dbReference type="SAM" id="SignalP"/>
    </source>
</evidence>
<evidence type="ECO:0000256" key="3">
    <source>
        <dbReference type="ARBA" id="ARBA00022723"/>
    </source>
</evidence>
<dbReference type="InterPro" id="IPR036374">
    <property type="entry name" value="OxRdtase_Mopterin-bd_sf"/>
</dbReference>
<sequence>MTKESIHTPETRLNNPTRRNLLAGGTALAMAGLAGFSRTAMAQAVGAAAPAAPKPLPSYVAWKDPAAMIVHTSGTLETRRSAFGTSIITPSEQLYIRNNLPAPDASIVADRDGWEIMVEGVKAPRKLTVRELKTMGLETVTMVLQCSGNGRGLFPNKPSGTPWQVGAAGCVVFSGVPVRAVVEALGGVAGGAVYMTGTGGEKLPEGVDPKSVMVERSVPLAAMADALLAWEMNGAAMPLAHGGPLRLIVPGYTGVNNVKYIKRLAFTVEQSDAKIQKTGYRITPPDQKADESQPSVWEMGVKSWINSPSGEQGPLAAGPMQVKGVAFGGIHAVKSVEVSVDGGKTWQAARFVGPDMGRYAWRQFVLPVRLAAGTHTLMSRATDAQGNVQPEGRVDNVGGYNNTSWRDHALQVTVA</sequence>
<dbReference type="InterPro" id="IPR008335">
    <property type="entry name" value="Mopterin_OxRdtase_euk"/>
</dbReference>
<comment type="cofactor">
    <cofactor evidence="1">
        <name>Mo-molybdopterin</name>
        <dbReference type="ChEBI" id="CHEBI:71302"/>
    </cofactor>
</comment>
<dbReference type="Pfam" id="PF00174">
    <property type="entry name" value="Oxidored_molyb"/>
    <property type="match status" value="1"/>
</dbReference>
<protein>
    <submittedName>
        <fullName evidence="8">Sulfite dehydrogenase (Cytochrome) subunit SorA apoprotein</fullName>
    </submittedName>
</protein>
<name>A0ABY1QRQ1_9BURK</name>
<dbReference type="EMBL" id="FXUL01000025">
    <property type="protein sequence ID" value="SMP76818.1"/>
    <property type="molecule type" value="Genomic_DNA"/>
</dbReference>
<proteinExistence type="predicted"/>
<dbReference type="SUPFAM" id="SSF81296">
    <property type="entry name" value="E set domains"/>
    <property type="match status" value="1"/>
</dbReference>
<accession>A0ABY1QRQ1</accession>
<dbReference type="InterPro" id="IPR014756">
    <property type="entry name" value="Ig_E-set"/>
</dbReference>
<keyword evidence="3" id="KW-0479">Metal-binding</keyword>
<gene>
    <name evidence="8" type="ORF">SAMN06295970_12522</name>
</gene>
<evidence type="ECO:0000256" key="2">
    <source>
        <dbReference type="ARBA" id="ARBA00022505"/>
    </source>
</evidence>
<keyword evidence="4" id="KW-0560">Oxidoreductase</keyword>
<dbReference type="InterPro" id="IPR006311">
    <property type="entry name" value="TAT_signal"/>
</dbReference>
<dbReference type="Pfam" id="PF03404">
    <property type="entry name" value="Mo-co_dimer"/>
    <property type="match status" value="1"/>
</dbReference>
<dbReference type="PANTHER" id="PTHR19372:SF7">
    <property type="entry name" value="SULFITE OXIDASE, MITOCHONDRIAL"/>
    <property type="match status" value="1"/>
</dbReference>
<evidence type="ECO:0000259" key="7">
    <source>
        <dbReference type="Pfam" id="PF03404"/>
    </source>
</evidence>
<feature type="signal peptide" evidence="5">
    <location>
        <begin position="1"/>
        <end position="42"/>
    </location>
</feature>
<evidence type="ECO:0000313" key="9">
    <source>
        <dbReference type="Proteomes" id="UP001158049"/>
    </source>
</evidence>
<keyword evidence="2" id="KW-0500">Molybdenum</keyword>
<keyword evidence="5" id="KW-0732">Signal</keyword>
<dbReference type="PANTHER" id="PTHR19372">
    <property type="entry name" value="SULFITE REDUCTASE"/>
    <property type="match status" value="1"/>
</dbReference>
<dbReference type="CDD" id="cd02110">
    <property type="entry name" value="SO_family_Moco_dimer"/>
    <property type="match status" value="1"/>
</dbReference>
<evidence type="ECO:0000259" key="6">
    <source>
        <dbReference type="Pfam" id="PF00174"/>
    </source>
</evidence>
<feature type="domain" description="Oxidoreductase molybdopterin-binding" evidence="6">
    <location>
        <begin position="109"/>
        <end position="273"/>
    </location>
</feature>
<dbReference type="RefSeq" id="WP_283444824.1">
    <property type="nucleotide sequence ID" value="NZ_FXUL01000025.1"/>
</dbReference>
<keyword evidence="9" id="KW-1185">Reference proteome</keyword>
<comment type="caution">
    <text evidence="8">The sequence shown here is derived from an EMBL/GenBank/DDBJ whole genome shotgun (WGS) entry which is preliminary data.</text>
</comment>
<evidence type="ECO:0000313" key="8">
    <source>
        <dbReference type="EMBL" id="SMP76818.1"/>
    </source>
</evidence>
<dbReference type="SUPFAM" id="SSF56524">
    <property type="entry name" value="Oxidoreductase molybdopterin-binding domain"/>
    <property type="match status" value="1"/>
</dbReference>
<dbReference type="PROSITE" id="PS51318">
    <property type="entry name" value="TAT"/>
    <property type="match status" value="1"/>
</dbReference>
<dbReference type="Gene3D" id="2.60.40.650">
    <property type="match status" value="1"/>
</dbReference>
<evidence type="ECO:0000256" key="1">
    <source>
        <dbReference type="ARBA" id="ARBA00001924"/>
    </source>
</evidence>
<dbReference type="InterPro" id="IPR000572">
    <property type="entry name" value="OxRdtase_Mopterin-bd_dom"/>
</dbReference>
<reference evidence="8 9" key="1">
    <citation type="submission" date="2017-05" db="EMBL/GenBank/DDBJ databases">
        <authorList>
            <person name="Varghese N."/>
            <person name="Submissions S."/>
        </authorList>
    </citation>
    <scope>NUCLEOTIDE SEQUENCE [LARGE SCALE GENOMIC DNA]</scope>
    <source>
        <strain evidence="8 9">DSM 26001</strain>
    </source>
</reference>
<dbReference type="PRINTS" id="PR00407">
    <property type="entry name" value="EUMOPTERIN"/>
</dbReference>
<evidence type="ECO:0000256" key="4">
    <source>
        <dbReference type="ARBA" id="ARBA00023002"/>
    </source>
</evidence>
<feature type="chain" id="PRO_5046052990" evidence="5">
    <location>
        <begin position="43"/>
        <end position="415"/>
    </location>
</feature>
<dbReference type="InterPro" id="IPR005066">
    <property type="entry name" value="MoCF_OxRdtse_dimer"/>
</dbReference>